<dbReference type="PROSITE" id="PS00893">
    <property type="entry name" value="NUDIX_BOX"/>
    <property type="match status" value="1"/>
</dbReference>
<keyword evidence="1" id="KW-0378">Hydrolase</keyword>
<dbReference type="InterPro" id="IPR009326">
    <property type="entry name" value="DUF984"/>
</dbReference>
<feature type="domain" description="Nudix hydrolase" evidence="2">
    <location>
        <begin position="4"/>
        <end position="143"/>
    </location>
</feature>
<reference evidence="3 4" key="1">
    <citation type="submission" date="2019-06" db="EMBL/GenBank/DDBJ databases">
        <title>Complete genome sequence of Streptococcus salivarius LAB813.</title>
        <authorList>
            <person name="Levesque C.M."/>
            <person name="Gong S.-G."/>
            <person name="Dufour D."/>
            <person name="Barbour A."/>
        </authorList>
    </citation>
    <scope>NUCLEOTIDE SEQUENCE [LARGE SCALE GENOMIC DNA]</scope>
    <source>
        <strain evidence="3 4">LAB813</strain>
        <plasmid evidence="4">psal813</plasmid>
    </source>
</reference>
<dbReference type="Gene3D" id="3.10.400.10">
    <property type="entry name" value="Sulfate adenylyltransferase"/>
    <property type="match status" value="1"/>
</dbReference>
<evidence type="ECO:0000259" key="2">
    <source>
        <dbReference type="PROSITE" id="PS51462"/>
    </source>
</evidence>
<dbReference type="Proteomes" id="UP000322622">
    <property type="component" value="Plasmid pSAL813"/>
</dbReference>
<sequence length="309" mass="35047">MEIKNHFGVYGICFENGKLLCIEKTRGPYQHRFDLPGGSQELGEGLTETLEREVLEETGYTLSRYSNPRIYDVMVQEGGQDFAVHHIMAFYDIVLDFERSQKSLPQEVLDGSNDSANAIWIPFEQITEENASPLVLKVKAELVGIPELQMTSYRNWKVKEGEQMKPQEMWNAYKQINPSIGDEIDAWAFGVEADLLSDLVLKGEKTATASAYDLYAVDNDPLPQEGTFDVILDSQDQAVCIVEVTKVSVQPFHQVSADHAYKEGEGDKSLAYWRQVHEEVFTEWMSDAGLTFTPDSKVVLEEFRKVYPL</sequence>
<accession>A0AB37CII1</accession>
<geneLocation type="plasmid" evidence="4">
    <name>psal813</name>
</geneLocation>
<dbReference type="CDD" id="cd04686">
    <property type="entry name" value="NUDIX_Hydrolase"/>
    <property type="match status" value="1"/>
</dbReference>
<dbReference type="SMART" id="SM01022">
    <property type="entry name" value="ASCH"/>
    <property type="match status" value="1"/>
</dbReference>
<dbReference type="CDD" id="cd06553">
    <property type="entry name" value="ASCH_Ef3133_like"/>
    <property type="match status" value="1"/>
</dbReference>
<dbReference type="PANTHER" id="PTHR39203:SF1">
    <property type="entry name" value="CYTOPLASMIC PROTEIN"/>
    <property type="match status" value="1"/>
</dbReference>
<dbReference type="InterPro" id="IPR020084">
    <property type="entry name" value="NUDIX_hydrolase_CS"/>
</dbReference>
<proteinExistence type="predicted"/>
<keyword evidence="3" id="KW-0614">Plasmid</keyword>
<dbReference type="Pfam" id="PF00293">
    <property type="entry name" value="NUDIX"/>
    <property type="match status" value="1"/>
</dbReference>
<organism evidence="3 4">
    <name type="scientific">Streptococcus salivarius</name>
    <dbReference type="NCBI Taxonomy" id="1304"/>
    <lineage>
        <taxon>Bacteria</taxon>
        <taxon>Bacillati</taxon>
        <taxon>Bacillota</taxon>
        <taxon>Bacilli</taxon>
        <taxon>Lactobacillales</taxon>
        <taxon>Streptococcaceae</taxon>
        <taxon>Streptococcus</taxon>
    </lineage>
</organism>
<dbReference type="GO" id="GO:0016787">
    <property type="term" value="F:hydrolase activity"/>
    <property type="evidence" value="ECO:0007669"/>
    <property type="project" value="UniProtKB-KW"/>
</dbReference>
<dbReference type="InterPro" id="IPR000086">
    <property type="entry name" value="NUDIX_hydrolase_dom"/>
</dbReference>
<dbReference type="Pfam" id="PF04266">
    <property type="entry name" value="ASCH"/>
    <property type="match status" value="1"/>
</dbReference>
<dbReference type="InterPro" id="IPR007374">
    <property type="entry name" value="ASCH_domain"/>
</dbReference>
<gene>
    <name evidence="3" type="ORF">FHI56_00405</name>
</gene>
<dbReference type="PANTHER" id="PTHR39203">
    <property type="entry name" value="CYTOPLASMIC PROTEIN-RELATED"/>
    <property type="match status" value="1"/>
</dbReference>
<dbReference type="SUPFAM" id="SSF88697">
    <property type="entry name" value="PUA domain-like"/>
    <property type="match status" value="1"/>
</dbReference>
<dbReference type="InterPro" id="IPR015797">
    <property type="entry name" value="NUDIX_hydrolase-like_dom_sf"/>
</dbReference>
<evidence type="ECO:0000256" key="1">
    <source>
        <dbReference type="ARBA" id="ARBA00022801"/>
    </source>
</evidence>
<dbReference type="PROSITE" id="PS51462">
    <property type="entry name" value="NUDIX"/>
    <property type="match status" value="1"/>
</dbReference>
<protein>
    <submittedName>
        <fullName evidence="3">ASCH domain-containing protein</fullName>
    </submittedName>
</protein>
<dbReference type="EMBL" id="CP040803">
    <property type="protein sequence ID" value="QEM31497.1"/>
    <property type="molecule type" value="Genomic_DNA"/>
</dbReference>
<evidence type="ECO:0000313" key="4">
    <source>
        <dbReference type="Proteomes" id="UP000322622"/>
    </source>
</evidence>
<dbReference type="Gene3D" id="3.90.79.10">
    <property type="entry name" value="Nucleoside Triphosphate Pyrophosphohydrolase"/>
    <property type="match status" value="1"/>
</dbReference>
<dbReference type="AlphaFoldDB" id="A0AB37CII1"/>
<dbReference type="SUPFAM" id="SSF55811">
    <property type="entry name" value="Nudix"/>
    <property type="match status" value="1"/>
</dbReference>
<dbReference type="InterPro" id="IPR015947">
    <property type="entry name" value="PUA-like_sf"/>
</dbReference>
<name>A0AB37CII1_STRSL</name>
<evidence type="ECO:0000313" key="3">
    <source>
        <dbReference type="EMBL" id="QEM31497.1"/>
    </source>
</evidence>